<name>A0A147EJW8_9MICO</name>
<dbReference type="EMBL" id="LDRK01000072">
    <property type="protein sequence ID" value="KTR84567.1"/>
    <property type="molecule type" value="Genomic_DNA"/>
</dbReference>
<organism evidence="2 3">
    <name type="scientific">Leucobacter chromiiresistens</name>
    <dbReference type="NCBI Taxonomy" id="1079994"/>
    <lineage>
        <taxon>Bacteria</taxon>
        <taxon>Bacillati</taxon>
        <taxon>Actinomycetota</taxon>
        <taxon>Actinomycetes</taxon>
        <taxon>Micrococcales</taxon>
        <taxon>Microbacteriaceae</taxon>
        <taxon>Leucobacter</taxon>
    </lineage>
</organism>
<dbReference type="AlphaFoldDB" id="A0A147EJW8"/>
<accession>A0A147EJW8</accession>
<gene>
    <name evidence="2" type="ORF">NS354_09910</name>
</gene>
<feature type="compositionally biased region" description="Low complexity" evidence="1">
    <location>
        <begin position="32"/>
        <end position="54"/>
    </location>
</feature>
<dbReference type="Proteomes" id="UP000070810">
    <property type="component" value="Unassembled WGS sequence"/>
</dbReference>
<proteinExistence type="predicted"/>
<evidence type="ECO:0000313" key="2">
    <source>
        <dbReference type="EMBL" id="KTR84567.1"/>
    </source>
</evidence>
<comment type="caution">
    <text evidence="2">The sequence shown here is derived from an EMBL/GenBank/DDBJ whole genome shotgun (WGS) entry which is preliminary data.</text>
</comment>
<sequence length="83" mass="8113">MSSSGSAPAAPSTAPSKPATTLSPANTPPAWSAYATTTRFSAARARTSSSGTYAESPSMAVGTSSRSAPWAAANRAGSGNSMS</sequence>
<feature type="region of interest" description="Disordered" evidence="1">
    <location>
        <begin position="1"/>
        <end position="83"/>
    </location>
</feature>
<reference evidence="2 3" key="1">
    <citation type="journal article" date="2016" name="Front. Microbiol.">
        <title>Genomic Resource of Rice Seed Associated Bacteria.</title>
        <authorList>
            <person name="Midha S."/>
            <person name="Bansal K."/>
            <person name="Sharma S."/>
            <person name="Kumar N."/>
            <person name="Patil P.P."/>
            <person name="Chaudhry V."/>
            <person name="Patil P.B."/>
        </authorList>
    </citation>
    <scope>NUCLEOTIDE SEQUENCE [LARGE SCALE GENOMIC DNA]</scope>
    <source>
        <strain evidence="2 3">NS354</strain>
    </source>
</reference>
<protein>
    <submittedName>
        <fullName evidence="2">Uncharacterized protein</fullName>
    </submittedName>
</protein>
<dbReference type="PATRIC" id="fig|1079994.3.peg.2258"/>
<evidence type="ECO:0000313" key="3">
    <source>
        <dbReference type="Proteomes" id="UP000070810"/>
    </source>
</evidence>
<feature type="compositionally biased region" description="Low complexity" evidence="1">
    <location>
        <begin position="1"/>
        <end position="25"/>
    </location>
</feature>
<evidence type="ECO:0000256" key="1">
    <source>
        <dbReference type="SAM" id="MobiDB-lite"/>
    </source>
</evidence>
<keyword evidence="3" id="KW-1185">Reference proteome</keyword>